<comment type="subcellular location">
    <subcellularLocation>
        <location evidence="1">Nucleus</location>
    </subcellularLocation>
</comment>
<evidence type="ECO:0000259" key="11">
    <source>
        <dbReference type="SMART" id="SM00479"/>
    </source>
</evidence>
<dbReference type="InterPro" id="IPR037431">
    <property type="entry name" value="REX4_DEDDh_dom"/>
</dbReference>
<feature type="region of interest" description="Disordered" evidence="10">
    <location>
        <begin position="107"/>
        <end position="169"/>
    </location>
</feature>
<protein>
    <recommendedName>
        <fullName evidence="3">RNA exonuclease 4</fullName>
    </recommendedName>
</protein>
<dbReference type="FunFam" id="3.30.420.10:FF:000007">
    <property type="entry name" value="Interferon-stimulated exonuclease gene 20"/>
    <property type="match status" value="1"/>
</dbReference>
<evidence type="ECO:0000256" key="4">
    <source>
        <dbReference type="ARBA" id="ARBA00022552"/>
    </source>
</evidence>
<evidence type="ECO:0000256" key="5">
    <source>
        <dbReference type="ARBA" id="ARBA00022722"/>
    </source>
</evidence>
<dbReference type="eggNOG" id="KOG2249">
    <property type="taxonomic scope" value="Eukaryota"/>
</dbReference>
<evidence type="ECO:0000256" key="2">
    <source>
        <dbReference type="ARBA" id="ARBA00010489"/>
    </source>
</evidence>
<organism evidence="12 13">
    <name type="scientific">Batrachochytrium dendrobatidis (strain JEL423)</name>
    <dbReference type="NCBI Taxonomy" id="403673"/>
    <lineage>
        <taxon>Eukaryota</taxon>
        <taxon>Fungi</taxon>
        <taxon>Fungi incertae sedis</taxon>
        <taxon>Chytridiomycota</taxon>
        <taxon>Chytridiomycota incertae sedis</taxon>
        <taxon>Chytridiomycetes</taxon>
        <taxon>Rhizophydiales</taxon>
        <taxon>Rhizophydiales incertae sedis</taxon>
        <taxon>Batrachochytrium</taxon>
    </lineage>
</organism>
<dbReference type="GO" id="GO:0008408">
    <property type="term" value="F:3'-5' exonuclease activity"/>
    <property type="evidence" value="ECO:0007669"/>
    <property type="project" value="InterPro"/>
</dbReference>
<evidence type="ECO:0000256" key="8">
    <source>
        <dbReference type="ARBA" id="ARBA00023242"/>
    </source>
</evidence>
<dbReference type="GO" id="GO:0003676">
    <property type="term" value="F:nucleic acid binding"/>
    <property type="evidence" value="ECO:0007669"/>
    <property type="project" value="InterPro"/>
</dbReference>
<dbReference type="Pfam" id="PF00929">
    <property type="entry name" value="RNase_T"/>
    <property type="match status" value="1"/>
</dbReference>
<dbReference type="CDD" id="cd06144">
    <property type="entry name" value="REX4_like"/>
    <property type="match status" value="1"/>
</dbReference>
<reference evidence="12 13" key="1">
    <citation type="submission" date="2006-10" db="EMBL/GenBank/DDBJ databases">
        <title>The Genome Sequence of Batrachochytrium dendrobatidis JEL423.</title>
        <authorList>
            <consortium name="The Broad Institute Genome Sequencing Platform"/>
            <person name="Birren B."/>
            <person name="Lander E."/>
            <person name="Galagan J."/>
            <person name="Cuomo C."/>
            <person name="Devon K."/>
            <person name="Jaffe D."/>
            <person name="Butler J."/>
            <person name="Alvarez P."/>
            <person name="Gnerre S."/>
            <person name="Grabherr M."/>
            <person name="Kleber M."/>
            <person name="Mauceli E."/>
            <person name="Brockman W."/>
            <person name="Young S."/>
            <person name="LaButti K."/>
            <person name="Sykes S."/>
            <person name="DeCaprio D."/>
            <person name="Crawford M."/>
            <person name="Koehrsen M."/>
            <person name="Engels R."/>
            <person name="Montgomery P."/>
            <person name="Pearson M."/>
            <person name="Howarth C."/>
            <person name="Larson L."/>
            <person name="White J."/>
            <person name="O'Leary S."/>
            <person name="Kodira C."/>
            <person name="Zeng Q."/>
            <person name="Yandava C."/>
            <person name="Alvarado L."/>
            <person name="Longcore J."/>
            <person name="James T."/>
        </authorList>
    </citation>
    <scope>NUCLEOTIDE SEQUENCE [LARGE SCALE GENOMIC DNA]</scope>
    <source>
        <strain evidence="12 13">JEL423</strain>
    </source>
</reference>
<dbReference type="STRING" id="403673.A0A177WX15"/>
<evidence type="ECO:0000256" key="1">
    <source>
        <dbReference type="ARBA" id="ARBA00004123"/>
    </source>
</evidence>
<dbReference type="PANTHER" id="PTHR12801:SF45">
    <property type="entry name" value="RNA EXONUCLEASE 4"/>
    <property type="match status" value="1"/>
</dbReference>
<evidence type="ECO:0000256" key="9">
    <source>
        <dbReference type="ARBA" id="ARBA00025599"/>
    </source>
</evidence>
<gene>
    <name evidence="12" type="ORF">BDEG_27329</name>
</gene>
<dbReference type="InterPro" id="IPR036397">
    <property type="entry name" value="RNaseH_sf"/>
</dbReference>
<dbReference type="SMART" id="SM00479">
    <property type="entry name" value="EXOIII"/>
    <property type="match status" value="1"/>
</dbReference>
<accession>A0A177WX15</accession>
<dbReference type="EMBL" id="DS022311">
    <property type="protein sequence ID" value="OAJ44041.1"/>
    <property type="molecule type" value="Genomic_DNA"/>
</dbReference>
<name>A0A177WX15_BATDL</name>
<keyword evidence="6" id="KW-0378">Hydrolase</keyword>
<dbReference type="Gene3D" id="3.30.420.10">
    <property type="entry name" value="Ribonuclease H-like superfamily/Ribonuclease H"/>
    <property type="match status" value="1"/>
</dbReference>
<evidence type="ECO:0000313" key="12">
    <source>
        <dbReference type="EMBL" id="OAJ44041.1"/>
    </source>
</evidence>
<comment type="function">
    <text evidence="9">Exoribonuclease involved in ribosome biosynthesis. Involved in the processing of ITS1, the internal transcribed spacer localized between the 18S and 5.8S rRNAs.</text>
</comment>
<evidence type="ECO:0000256" key="6">
    <source>
        <dbReference type="ARBA" id="ARBA00022801"/>
    </source>
</evidence>
<comment type="similarity">
    <text evidence="2">Belongs to the REXO4 family.</text>
</comment>
<keyword evidence="4" id="KW-0698">rRNA processing</keyword>
<dbReference type="SUPFAM" id="SSF53098">
    <property type="entry name" value="Ribonuclease H-like"/>
    <property type="match status" value="1"/>
</dbReference>
<sequence length="348" mass="38915">MVKLSSNWKALSKILKKKQPVANTAKVQHTDSKPNPSAIEAKTVDDLKLEPVKPLIPETATCTSKPNETRLNAELIFDHTVQNETSDTIKMHMDILNKIMDSGESLLGLPSDDEADDGSTAKPAIRKRKHVPVPSQKSQVKENSRVSANETDAVNQGTGKRQKMESKTAKEEIYGQTKIGKYVAIDCEMVGVGLKGSQSMLARVSIVNYHGHVILDEFVLPEEDVTDYRTKYSGIRPALLKSKGRAFKEVQQKVADILKDRIVIGHAVKHDFEALMLTHPSRSIRDTSTYKPFRNPKTNSIQSLKKLAAEYLGLSIQNNEHSSVEDAQATMKLYHLHRADWERQLQRA</sequence>
<dbReference type="PANTHER" id="PTHR12801">
    <property type="entry name" value="RNA EXONUCLEASE REXO1 / RECO3 FAMILY MEMBER-RELATED"/>
    <property type="match status" value="1"/>
</dbReference>
<proteinExistence type="inferred from homology"/>
<dbReference type="Proteomes" id="UP000077115">
    <property type="component" value="Unassembled WGS sequence"/>
</dbReference>
<keyword evidence="7" id="KW-0269">Exonuclease</keyword>
<dbReference type="InterPro" id="IPR012337">
    <property type="entry name" value="RNaseH-like_sf"/>
</dbReference>
<dbReference type="GO" id="GO:0005634">
    <property type="term" value="C:nucleus"/>
    <property type="evidence" value="ECO:0007669"/>
    <property type="project" value="UniProtKB-SubCell"/>
</dbReference>
<evidence type="ECO:0000313" key="13">
    <source>
        <dbReference type="Proteomes" id="UP000077115"/>
    </source>
</evidence>
<dbReference type="GO" id="GO:0006364">
    <property type="term" value="P:rRNA processing"/>
    <property type="evidence" value="ECO:0007669"/>
    <property type="project" value="UniProtKB-KW"/>
</dbReference>
<keyword evidence="8" id="KW-0539">Nucleus</keyword>
<keyword evidence="5" id="KW-0540">Nuclease</keyword>
<dbReference type="VEuPathDB" id="FungiDB:BDEG_27329"/>
<feature type="domain" description="Exonuclease" evidence="11">
    <location>
        <begin position="181"/>
        <end position="343"/>
    </location>
</feature>
<dbReference type="OrthoDB" id="8191639at2759"/>
<dbReference type="InterPro" id="IPR013520">
    <property type="entry name" value="Ribonucl_H"/>
</dbReference>
<evidence type="ECO:0000256" key="7">
    <source>
        <dbReference type="ARBA" id="ARBA00022839"/>
    </source>
</evidence>
<reference evidence="12 13" key="2">
    <citation type="submission" date="2016-05" db="EMBL/GenBank/DDBJ databases">
        <title>Lineage-specific infection strategies underlie the spectrum of fungal disease in amphibians.</title>
        <authorList>
            <person name="Cuomo C.A."/>
            <person name="Farrer R.A."/>
            <person name="James T."/>
            <person name="Longcore J."/>
            <person name="Birren B."/>
        </authorList>
    </citation>
    <scope>NUCLEOTIDE SEQUENCE [LARGE SCALE GENOMIC DNA]</scope>
    <source>
        <strain evidence="12 13">JEL423</strain>
    </source>
</reference>
<feature type="compositionally biased region" description="Polar residues" evidence="10">
    <location>
        <begin position="145"/>
        <end position="159"/>
    </location>
</feature>
<dbReference type="AlphaFoldDB" id="A0A177WX15"/>
<evidence type="ECO:0000256" key="3">
    <source>
        <dbReference type="ARBA" id="ARBA00016937"/>
    </source>
</evidence>
<dbReference type="InterPro" id="IPR047021">
    <property type="entry name" value="REXO1/3/4-like"/>
</dbReference>
<evidence type="ECO:0000256" key="10">
    <source>
        <dbReference type="SAM" id="MobiDB-lite"/>
    </source>
</evidence>